<accession>G0UNH0</accession>
<gene>
    <name evidence="3" type="ORF">TCIL3000_6_1650</name>
</gene>
<feature type="transmembrane region" description="Helical" evidence="2">
    <location>
        <begin position="12"/>
        <end position="29"/>
    </location>
</feature>
<feature type="region of interest" description="Disordered" evidence="1">
    <location>
        <begin position="75"/>
        <end position="104"/>
    </location>
</feature>
<keyword evidence="2" id="KW-1133">Transmembrane helix</keyword>
<sequence>MVQNPRRRGARLCFCLGPASLPILLFILYPCLPTQLPFSPPIIYTTDSTSQAHTHDGVQLNILPSSFHLPGQRATRLGLGKKGKKQTKEKRPPPRLIRIQKLPV</sequence>
<keyword evidence="2" id="KW-0812">Transmembrane</keyword>
<organism evidence="3">
    <name type="scientific">Trypanosoma congolense (strain IL3000)</name>
    <dbReference type="NCBI Taxonomy" id="1068625"/>
    <lineage>
        <taxon>Eukaryota</taxon>
        <taxon>Discoba</taxon>
        <taxon>Euglenozoa</taxon>
        <taxon>Kinetoplastea</taxon>
        <taxon>Metakinetoplastina</taxon>
        <taxon>Trypanosomatida</taxon>
        <taxon>Trypanosomatidae</taxon>
        <taxon>Trypanosoma</taxon>
        <taxon>Nannomonas</taxon>
    </lineage>
</organism>
<dbReference type="AlphaFoldDB" id="G0UNH0"/>
<evidence type="ECO:0000256" key="2">
    <source>
        <dbReference type="SAM" id="Phobius"/>
    </source>
</evidence>
<reference evidence="3" key="1">
    <citation type="journal article" date="2012" name="Proc. Natl. Acad. Sci. U.S.A.">
        <title>Antigenic diversity is generated by distinct evolutionary mechanisms in African trypanosome species.</title>
        <authorList>
            <person name="Jackson A.P."/>
            <person name="Berry A."/>
            <person name="Aslett M."/>
            <person name="Allison H.C."/>
            <person name="Burton P."/>
            <person name="Vavrova-Anderson J."/>
            <person name="Brown R."/>
            <person name="Browne H."/>
            <person name="Corton N."/>
            <person name="Hauser H."/>
            <person name="Gamble J."/>
            <person name="Gilderthorp R."/>
            <person name="Marcello L."/>
            <person name="McQuillan J."/>
            <person name="Otto T.D."/>
            <person name="Quail M.A."/>
            <person name="Sanders M.J."/>
            <person name="van Tonder A."/>
            <person name="Ginger M.L."/>
            <person name="Field M.C."/>
            <person name="Barry J.D."/>
            <person name="Hertz-Fowler C."/>
            <person name="Berriman M."/>
        </authorList>
    </citation>
    <scope>NUCLEOTIDE SEQUENCE</scope>
    <source>
        <strain evidence="3">IL3000</strain>
    </source>
</reference>
<name>G0UNH0_TRYCI</name>
<keyword evidence="2" id="KW-0472">Membrane</keyword>
<protein>
    <submittedName>
        <fullName evidence="3">Uncharacterized protein</fullName>
    </submittedName>
</protein>
<evidence type="ECO:0000256" key="1">
    <source>
        <dbReference type="SAM" id="MobiDB-lite"/>
    </source>
</evidence>
<feature type="compositionally biased region" description="Basic residues" evidence="1">
    <location>
        <begin position="79"/>
        <end position="88"/>
    </location>
</feature>
<evidence type="ECO:0000313" key="3">
    <source>
        <dbReference type="EMBL" id="CCC90930.1"/>
    </source>
</evidence>
<dbReference type="EMBL" id="HE575319">
    <property type="protein sequence ID" value="CCC90930.1"/>
    <property type="molecule type" value="Genomic_DNA"/>
</dbReference>
<proteinExistence type="predicted"/>